<keyword evidence="1" id="KW-0812">Transmembrane</keyword>
<dbReference type="EMBL" id="PXYG01000009">
    <property type="protein sequence ID" value="PSJ42624.1"/>
    <property type="molecule type" value="Genomic_DNA"/>
</dbReference>
<accession>A0A2P7QXF3</accession>
<evidence type="ECO:0000313" key="3">
    <source>
        <dbReference type="EMBL" id="PSJ42624.1"/>
    </source>
</evidence>
<feature type="transmembrane region" description="Helical" evidence="1">
    <location>
        <begin position="9"/>
        <end position="32"/>
    </location>
</feature>
<organism evidence="3 4">
    <name type="scientific">Zobellella endophytica</name>
    <dbReference type="NCBI Taxonomy" id="2116700"/>
    <lineage>
        <taxon>Bacteria</taxon>
        <taxon>Pseudomonadati</taxon>
        <taxon>Pseudomonadota</taxon>
        <taxon>Gammaproteobacteria</taxon>
        <taxon>Aeromonadales</taxon>
        <taxon>Aeromonadaceae</taxon>
        <taxon>Zobellella</taxon>
    </lineage>
</organism>
<dbReference type="Proteomes" id="UP000240243">
    <property type="component" value="Unassembled WGS sequence"/>
</dbReference>
<keyword evidence="1" id="KW-1133">Transmembrane helix</keyword>
<keyword evidence="4" id="KW-1185">Reference proteome</keyword>
<feature type="transmembrane region" description="Helical" evidence="1">
    <location>
        <begin position="52"/>
        <end position="76"/>
    </location>
</feature>
<sequence length="80" mass="9521">MAMEAGQDFLLWCLGLNYGILLLWFLVFRFAREWMHRLHGRWFLLAPEQFDALHYAAMAAYKIGILLFNLVPWLALKMVF</sequence>
<reference evidence="3 4" key="1">
    <citation type="submission" date="2018-03" db="EMBL/GenBank/DDBJ databases">
        <title>The draft genome of Zobellella sp. 59N8.</title>
        <authorList>
            <person name="Liu L."/>
            <person name="Li L."/>
            <person name="Zhang X."/>
            <person name="Liang L."/>
            <person name="Wang T."/>
        </authorList>
    </citation>
    <scope>NUCLEOTIDE SEQUENCE [LARGE SCALE GENOMIC DNA]</scope>
    <source>
        <strain evidence="3 4">59N8</strain>
    </source>
</reference>
<dbReference type="InterPro" id="IPR049220">
    <property type="entry name" value="DUF6868"/>
</dbReference>
<dbReference type="Pfam" id="PF21742">
    <property type="entry name" value="DUF6868"/>
    <property type="match status" value="1"/>
</dbReference>
<dbReference type="AlphaFoldDB" id="A0A2P7QXF3"/>
<gene>
    <name evidence="3" type="ORF">C7H85_16705</name>
</gene>
<dbReference type="OrthoDB" id="5472096at2"/>
<name>A0A2P7QXF3_9GAMM</name>
<comment type="caution">
    <text evidence="3">The sequence shown here is derived from an EMBL/GenBank/DDBJ whole genome shotgun (WGS) entry which is preliminary data.</text>
</comment>
<evidence type="ECO:0000313" key="4">
    <source>
        <dbReference type="Proteomes" id="UP000240243"/>
    </source>
</evidence>
<evidence type="ECO:0000259" key="2">
    <source>
        <dbReference type="Pfam" id="PF21742"/>
    </source>
</evidence>
<feature type="domain" description="DUF6868" evidence="2">
    <location>
        <begin position="1"/>
        <end position="79"/>
    </location>
</feature>
<protein>
    <recommendedName>
        <fullName evidence="2">DUF6868 domain-containing protein</fullName>
    </recommendedName>
</protein>
<dbReference type="RefSeq" id="WP_106730842.1">
    <property type="nucleotide sequence ID" value="NZ_PXYG01000009.1"/>
</dbReference>
<proteinExistence type="predicted"/>
<keyword evidence="1" id="KW-0472">Membrane</keyword>
<evidence type="ECO:0000256" key="1">
    <source>
        <dbReference type="SAM" id="Phobius"/>
    </source>
</evidence>